<name>A0A6M3XX19_9ZZZZ</name>
<protein>
    <submittedName>
        <fullName evidence="1">Uncharacterized protein</fullName>
    </submittedName>
</protein>
<dbReference type="EMBL" id="MT145002">
    <property type="protein sequence ID" value="QJI02440.1"/>
    <property type="molecule type" value="Genomic_DNA"/>
</dbReference>
<gene>
    <name evidence="1" type="ORF">TM448B03246_0006</name>
</gene>
<dbReference type="AlphaFoldDB" id="A0A6M3XX19"/>
<proteinExistence type="predicted"/>
<sequence>MGEDYRMASILRPQRQCITAAAHGCLSGIDTDKRIIDASRVRAKSRTSHGPCFRTAIAHN</sequence>
<evidence type="ECO:0000313" key="1">
    <source>
        <dbReference type="EMBL" id="QJI02440.1"/>
    </source>
</evidence>
<accession>A0A6M3XX19</accession>
<reference evidence="1" key="1">
    <citation type="submission" date="2020-03" db="EMBL/GenBank/DDBJ databases">
        <title>The deep terrestrial virosphere.</title>
        <authorList>
            <person name="Holmfeldt K."/>
            <person name="Nilsson E."/>
            <person name="Simone D."/>
            <person name="Lopez-Fernandez M."/>
            <person name="Wu X."/>
            <person name="de Brujin I."/>
            <person name="Lundin D."/>
            <person name="Andersson A."/>
            <person name="Bertilsson S."/>
            <person name="Dopson M."/>
        </authorList>
    </citation>
    <scope>NUCLEOTIDE SEQUENCE</scope>
    <source>
        <strain evidence="1">TM448B03246</strain>
    </source>
</reference>
<organism evidence="1">
    <name type="scientific">viral metagenome</name>
    <dbReference type="NCBI Taxonomy" id="1070528"/>
    <lineage>
        <taxon>unclassified sequences</taxon>
        <taxon>metagenomes</taxon>
        <taxon>organismal metagenomes</taxon>
    </lineage>
</organism>